<sequence>MRLETLTVHAVPASEPYLVAEFSCAWDEEHGVGVVCAGYQPLEVNTADVAGDVAAVRRHHAKARNRPANDVPDRLRADGKRA</sequence>
<organism evidence="3 4">
    <name type="scientific">Corallococcus terminator</name>
    <dbReference type="NCBI Taxonomy" id="2316733"/>
    <lineage>
        <taxon>Bacteria</taxon>
        <taxon>Pseudomonadati</taxon>
        <taxon>Myxococcota</taxon>
        <taxon>Myxococcia</taxon>
        <taxon>Myxococcales</taxon>
        <taxon>Cystobacterineae</taxon>
        <taxon>Myxococcaceae</taxon>
        <taxon>Corallococcus</taxon>
    </lineage>
</organism>
<accession>A0A3A8IAL9</accession>
<dbReference type="Pfam" id="PF22481">
    <property type="entry name" value="DUF6985"/>
    <property type="match status" value="1"/>
</dbReference>
<reference evidence="4" key="1">
    <citation type="submission" date="2018-09" db="EMBL/GenBank/DDBJ databases">
        <authorList>
            <person name="Livingstone P.G."/>
            <person name="Whitworth D.E."/>
        </authorList>
    </citation>
    <scope>NUCLEOTIDE SEQUENCE [LARGE SCALE GENOMIC DNA]</scope>
    <source>
        <strain evidence="4">CA054A</strain>
    </source>
</reference>
<evidence type="ECO:0000256" key="1">
    <source>
        <dbReference type="SAM" id="MobiDB-lite"/>
    </source>
</evidence>
<evidence type="ECO:0000259" key="2">
    <source>
        <dbReference type="Pfam" id="PF22481"/>
    </source>
</evidence>
<dbReference type="AlphaFoldDB" id="A0A3A8IAL9"/>
<comment type="caution">
    <text evidence="3">The sequence shown here is derived from an EMBL/GenBank/DDBJ whole genome shotgun (WGS) entry which is preliminary data.</text>
</comment>
<dbReference type="RefSeq" id="WP_372241126.1">
    <property type="nucleotide sequence ID" value="NZ_RAVZ01000228.1"/>
</dbReference>
<dbReference type="InterPro" id="IPR054254">
    <property type="entry name" value="DUF6985"/>
</dbReference>
<keyword evidence="4" id="KW-1185">Reference proteome</keyword>
<feature type="region of interest" description="Disordered" evidence="1">
    <location>
        <begin position="59"/>
        <end position="82"/>
    </location>
</feature>
<feature type="compositionally biased region" description="Basic and acidic residues" evidence="1">
    <location>
        <begin position="71"/>
        <end position="82"/>
    </location>
</feature>
<feature type="domain" description="DUF6985" evidence="2">
    <location>
        <begin position="12"/>
        <end position="49"/>
    </location>
</feature>
<evidence type="ECO:0000313" key="4">
    <source>
        <dbReference type="Proteomes" id="UP000268094"/>
    </source>
</evidence>
<name>A0A3A8IAL9_9BACT</name>
<evidence type="ECO:0000313" key="3">
    <source>
        <dbReference type="EMBL" id="RKG80342.1"/>
    </source>
</evidence>
<protein>
    <recommendedName>
        <fullName evidence="2">DUF6985 domain-containing protein</fullName>
    </recommendedName>
</protein>
<dbReference type="Proteomes" id="UP000268094">
    <property type="component" value="Unassembled WGS sequence"/>
</dbReference>
<gene>
    <name evidence="3" type="ORF">D7V88_27575</name>
</gene>
<dbReference type="EMBL" id="RAVZ01000228">
    <property type="protein sequence ID" value="RKG80342.1"/>
    <property type="molecule type" value="Genomic_DNA"/>
</dbReference>
<proteinExistence type="predicted"/>